<reference evidence="2 3" key="1">
    <citation type="submission" date="2019-10" db="EMBL/GenBank/DDBJ databases">
        <title>Genome diversity of Sutterella seckii.</title>
        <authorList>
            <person name="Chaplin A.V."/>
            <person name="Sokolova S.R."/>
            <person name="Mosin K.A."/>
            <person name="Ivanova E.L."/>
            <person name="Kochetkova T.O."/>
            <person name="Goltsov A.Y."/>
            <person name="Trofimov D.Y."/>
            <person name="Efimov B.A."/>
        </authorList>
    </citation>
    <scope>NUCLEOTIDE SEQUENCE [LARGE SCALE GENOMIC DNA]</scope>
    <source>
        <strain evidence="2 3">ASD3426</strain>
    </source>
</reference>
<sequence>MIRGAFSLFTVVFLFEVAFGAAYVSTEELRGILYRESMERQLLLPGASLRTVGCVESALHSASRDIVLPRRRANSSERMPGMLRPALPEEAAIERAVSGILAAPWVENMRLIGLLFLKRLAVLLTVFLFGALPIAALAVDGWHALQVRTHVFGAMRPSVFGSIGFLMAGGGLATLLILAYPADIPFGIWVLVPMLFGLSLRALIRSWHRF</sequence>
<dbReference type="Proteomes" id="UP000469462">
    <property type="component" value="Unassembled WGS sequence"/>
</dbReference>
<organism evidence="2 3">
    <name type="scientific">Sutterella seckii</name>
    <dbReference type="NCBI Taxonomy" id="1944635"/>
    <lineage>
        <taxon>Bacteria</taxon>
        <taxon>Pseudomonadati</taxon>
        <taxon>Pseudomonadota</taxon>
        <taxon>Betaproteobacteria</taxon>
        <taxon>Burkholderiales</taxon>
        <taxon>Sutterellaceae</taxon>
        <taxon>Sutterella</taxon>
    </lineage>
</organism>
<dbReference type="AlphaFoldDB" id="A0AAI9SC67"/>
<proteinExistence type="predicted"/>
<comment type="caution">
    <text evidence="2">The sequence shown here is derived from an EMBL/GenBank/DDBJ whole genome shotgun (WGS) entry which is preliminary data.</text>
</comment>
<name>A0AAI9SC67_9BURK</name>
<protein>
    <submittedName>
        <fullName evidence="2">DUF4400 domain-containing protein</fullName>
    </submittedName>
</protein>
<dbReference type="EMBL" id="WEHW01000042">
    <property type="protein sequence ID" value="KAB7650327.1"/>
    <property type="molecule type" value="Genomic_DNA"/>
</dbReference>
<keyword evidence="1" id="KW-0472">Membrane</keyword>
<keyword evidence="1" id="KW-0812">Transmembrane</keyword>
<keyword evidence="3" id="KW-1185">Reference proteome</keyword>
<accession>A0AAI9SC67</accession>
<feature type="transmembrane region" description="Helical" evidence="1">
    <location>
        <begin position="159"/>
        <end position="180"/>
    </location>
</feature>
<dbReference type="RefSeq" id="WP_139687160.1">
    <property type="nucleotide sequence ID" value="NZ_WEHW01000042.1"/>
</dbReference>
<evidence type="ECO:0000313" key="2">
    <source>
        <dbReference type="EMBL" id="KAB7650327.1"/>
    </source>
</evidence>
<evidence type="ECO:0000256" key="1">
    <source>
        <dbReference type="SAM" id="Phobius"/>
    </source>
</evidence>
<evidence type="ECO:0000313" key="3">
    <source>
        <dbReference type="Proteomes" id="UP000469462"/>
    </source>
</evidence>
<feature type="transmembrane region" description="Helical" evidence="1">
    <location>
        <begin position="120"/>
        <end position="139"/>
    </location>
</feature>
<feature type="transmembrane region" description="Helical" evidence="1">
    <location>
        <begin position="186"/>
        <end position="204"/>
    </location>
</feature>
<keyword evidence="1" id="KW-1133">Transmembrane helix</keyword>
<gene>
    <name evidence="2" type="ORF">GBM96_09275</name>
</gene>